<proteinExistence type="predicted"/>
<evidence type="ECO:0000256" key="1">
    <source>
        <dbReference type="SAM" id="Coils"/>
    </source>
</evidence>
<dbReference type="Proteomes" id="UP001589813">
    <property type="component" value="Unassembled WGS sequence"/>
</dbReference>
<comment type="caution">
    <text evidence="2">The sequence shown here is derived from an EMBL/GenBank/DDBJ whole genome shotgun (WGS) entry which is preliminary data.</text>
</comment>
<name>A0ABV6BGM2_9GAMM</name>
<dbReference type="RefSeq" id="WP_377245569.1">
    <property type="nucleotide sequence ID" value="NZ_JBHLXP010000003.1"/>
</dbReference>
<accession>A0ABV6BGM2</accession>
<dbReference type="EMBL" id="JBHLXP010000003">
    <property type="protein sequence ID" value="MFC0049539.1"/>
    <property type="molecule type" value="Genomic_DNA"/>
</dbReference>
<sequence length="485" mass="55437">MNQALYGANAATKIIKELLSKTFDNSTQGLSMYEQAAWYFQGHEQRNIDQLQQQKTDLQRRLDDASKGARHKLELKLNETSQQLKESLKQQQEHRIDRIRQLKGIARQVVELIQGDTPEESRQLAARALGTIQLMSPTYGKNIAATNQRHKHLYKAILALLLLQQLLTDQQIKNRYVLAKVADSLKTAADTSSAFIEEVQIPLVMACLLQDIGLQHPQVQQLLYGPEGDADPYRILPADTRQQLLQISFAQSQLYLQEGLGLDQYIGNSRAERELFVMVEEDKQAFTLHLLRSAITPEDGIGNLLKIPQVYTSVVLPSKQNYSYDSLPKVGPLLKAGVEKGWYPAAVVQSLLTITGYFPQGYGITYIPKDSDKRDLDRYEYAIVNGLYPLEPEQPVCRQVTRNLTFNTFGINVVVSAENNLYFPVAQQKLERISEERLREILSKLVSNFEERVNTDLIPKCWNPDEFFCYLKHQNLWNRNDTIRN</sequence>
<evidence type="ECO:0000313" key="2">
    <source>
        <dbReference type="EMBL" id="MFC0049539.1"/>
    </source>
</evidence>
<organism evidence="2 3">
    <name type="scientific">Rheinheimera tilapiae</name>
    <dbReference type="NCBI Taxonomy" id="875043"/>
    <lineage>
        <taxon>Bacteria</taxon>
        <taxon>Pseudomonadati</taxon>
        <taxon>Pseudomonadota</taxon>
        <taxon>Gammaproteobacteria</taxon>
        <taxon>Chromatiales</taxon>
        <taxon>Chromatiaceae</taxon>
        <taxon>Rheinheimera</taxon>
    </lineage>
</organism>
<keyword evidence="1" id="KW-0175">Coiled coil</keyword>
<evidence type="ECO:0000313" key="3">
    <source>
        <dbReference type="Proteomes" id="UP001589813"/>
    </source>
</evidence>
<reference evidence="2 3" key="1">
    <citation type="submission" date="2024-09" db="EMBL/GenBank/DDBJ databases">
        <authorList>
            <person name="Sun Q."/>
            <person name="Mori K."/>
        </authorList>
    </citation>
    <scope>NUCLEOTIDE SEQUENCE [LARGE SCALE GENOMIC DNA]</scope>
    <source>
        <strain evidence="2 3">KCTC 23315</strain>
    </source>
</reference>
<gene>
    <name evidence="2" type="ORF">ACFFJP_14680</name>
</gene>
<keyword evidence="3" id="KW-1185">Reference proteome</keyword>
<protein>
    <submittedName>
        <fullName evidence="2">Uncharacterized protein</fullName>
    </submittedName>
</protein>
<feature type="coiled-coil region" evidence="1">
    <location>
        <begin position="41"/>
        <end position="90"/>
    </location>
</feature>